<protein>
    <submittedName>
        <fullName evidence="2">Cbb3-type cytochrome oxidase subunit 1</fullName>
    </submittedName>
</protein>
<reference evidence="2 3" key="1">
    <citation type="submission" date="2024-06" db="EMBL/GenBank/DDBJ databases">
        <title>Genomic Encyclopedia of Type Strains, Phase IV (KMG-IV): sequencing the most valuable type-strain genomes for metagenomic binning, comparative biology and taxonomic classification.</title>
        <authorList>
            <person name="Goeker M."/>
        </authorList>
    </citation>
    <scope>NUCLEOTIDE SEQUENCE [LARGE SCALE GENOMIC DNA]</scope>
    <source>
        <strain evidence="2 3">DSM 23520</strain>
    </source>
</reference>
<organism evidence="2 3">
    <name type="scientific">Alkalibacillus flavidus</name>
    <dbReference type="NCBI Taxonomy" id="546021"/>
    <lineage>
        <taxon>Bacteria</taxon>
        <taxon>Bacillati</taxon>
        <taxon>Bacillota</taxon>
        <taxon>Bacilli</taxon>
        <taxon>Bacillales</taxon>
        <taxon>Bacillaceae</taxon>
        <taxon>Alkalibacillus</taxon>
    </lineage>
</organism>
<accession>A0ABV2KZ78</accession>
<gene>
    <name evidence="2" type="ORF">ABID56_002574</name>
</gene>
<keyword evidence="1" id="KW-0812">Transmembrane</keyword>
<sequence length="93" mass="10974">MLSTLITYMYAFLILSVYKIIRYIIGLITGKRYDNMPYALEIIAWVIFAAIALFYIGFFIMHPLGSLFILAIYGLIFLFVRALYRQIRDYINQ</sequence>
<evidence type="ECO:0000313" key="2">
    <source>
        <dbReference type="EMBL" id="MET3684437.1"/>
    </source>
</evidence>
<keyword evidence="1" id="KW-0472">Membrane</keyword>
<name>A0ABV2KZ78_9BACI</name>
<feature type="transmembrane region" description="Helical" evidence="1">
    <location>
        <begin position="64"/>
        <end position="84"/>
    </location>
</feature>
<evidence type="ECO:0000313" key="3">
    <source>
        <dbReference type="Proteomes" id="UP001549167"/>
    </source>
</evidence>
<keyword evidence="1" id="KW-1133">Transmembrane helix</keyword>
<feature type="transmembrane region" description="Helical" evidence="1">
    <location>
        <begin position="37"/>
        <end position="58"/>
    </location>
</feature>
<comment type="caution">
    <text evidence="2">The sequence shown here is derived from an EMBL/GenBank/DDBJ whole genome shotgun (WGS) entry which is preliminary data.</text>
</comment>
<dbReference type="Proteomes" id="UP001549167">
    <property type="component" value="Unassembled WGS sequence"/>
</dbReference>
<feature type="transmembrane region" description="Helical" evidence="1">
    <location>
        <begin position="6"/>
        <end position="25"/>
    </location>
</feature>
<keyword evidence="3" id="KW-1185">Reference proteome</keyword>
<proteinExistence type="predicted"/>
<evidence type="ECO:0000256" key="1">
    <source>
        <dbReference type="SAM" id="Phobius"/>
    </source>
</evidence>
<dbReference type="EMBL" id="JBEPMX010000019">
    <property type="protein sequence ID" value="MET3684437.1"/>
    <property type="molecule type" value="Genomic_DNA"/>
</dbReference>